<dbReference type="PANTHER" id="PTHR12811:SF0">
    <property type="entry name" value="VACUOLAR PROTEIN SORTING-ASSOCIATED PROTEIN 16 HOMOLOG"/>
    <property type="match status" value="1"/>
</dbReference>
<dbReference type="GO" id="GO:0042144">
    <property type="term" value="P:vacuole fusion, non-autophagic"/>
    <property type="evidence" value="ECO:0007669"/>
    <property type="project" value="TreeGrafter"/>
</dbReference>
<evidence type="ECO:0000313" key="5">
    <source>
        <dbReference type="Proteomes" id="UP000579685"/>
    </source>
</evidence>
<proteinExistence type="predicted"/>
<gene>
    <name evidence="4" type="primary">Vps16</name>
    <name evidence="4" type="ORF">PHANIT_R04147</name>
</gene>
<dbReference type="AlphaFoldDB" id="A0A7L1UF87"/>
<dbReference type="InterPro" id="IPR016534">
    <property type="entry name" value="VPS16"/>
</dbReference>
<protein>
    <submittedName>
        <fullName evidence="4">VPS16 protein</fullName>
    </submittedName>
</protein>
<name>A0A7L1UF87_PHANI</name>
<evidence type="ECO:0000259" key="3">
    <source>
        <dbReference type="Pfam" id="PF04841"/>
    </source>
</evidence>
<dbReference type="GO" id="GO:0016197">
    <property type="term" value="P:endosomal transport"/>
    <property type="evidence" value="ECO:0007669"/>
    <property type="project" value="TreeGrafter"/>
</dbReference>
<dbReference type="GO" id="GO:0005768">
    <property type="term" value="C:endosome"/>
    <property type="evidence" value="ECO:0007669"/>
    <property type="project" value="TreeGrafter"/>
</dbReference>
<keyword evidence="1" id="KW-0175">Coiled coil</keyword>
<dbReference type="GO" id="GO:0030897">
    <property type="term" value="C:HOPS complex"/>
    <property type="evidence" value="ECO:0007669"/>
    <property type="project" value="TreeGrafter"/>
</dbReference>
<feature type="coiled-coil region" evidence="1">
    <location>
        <begin position="202"/>
        <end position="229"/>
    </location>
</feature>
<dbReference type="GO" id="GO:0003779">
    <property type="term" value="F:actin binding"/>
    <property type="evidence" value="ECO:0007669"/>
    <property type="project" value="TreeGrafter"/>
</dbReference>
<reference evidence="4 5" key="1">
    <citation type="submission" date="2019-09" db="EMBL/GenBank/DDBJ databases">
        <title>Bird 10,000 Genomes (B10K) Project - Family phase.</title>
        <authorList>
            <person name="Zhang G."/>
        </authorList>
    </citation>
    <scope>NUCLEOTIDE SEQUENCE [LARGE SCALE GENOMIC DNA]</scope>
    <source>
        <strain evidence="4">B10K-DU-002-32</strain>
        <tissue evidence="4">Muscle</tissue>
    </source>
</reference>
<dbReference type="GO" id="GO:0006886">
    <property type="term" value="P:intracellular protein transport"/>
    <property type="evidence" value="ECO:0007669"/>
    <property type="project" value="InterPro"/>
</dbReference>
<feature type="non-terminal residue" evidence="4">
    <location>
        <position position="1"/>
    </location>
</feature>
<feature type="non-terminal residue" evidence="4">
    <location>
        <position position="388"/>
    </location>
</feature>
<organism evidence="4 5">
    <name type="scientific">Phainopepla nitens</name>
    <name type="common">Phainopepla</name>
    <dbReference type="NCBI Taxonomy" id="161653"/>
    <lineage>
        <taxon>Eukaryota</taxon>
        <taxon>Metazoa</taxon>
        <taxon>Chordata</taxon>
        <taxon>Craniata</taxon>
        <taxon>Vertebrata</taxon>
        <taxon>Euteleostomi</taxon>
        <taxon>Archelosauria</taxon>
        <taxon>Archosauria</taxon>
        <taxon>Dinosauria</taxon>
        <taxon>Saurischia</taxon>
        <taxon>Theropoda</taxon>
        <taxon>Coelurosauria</taxon>
        <taxon>Aves</taxon>
        <taxon>Neognathae</taxon>
        <taxon>Neoaves</taxon>
        <taxon>Telluraves</taxon>
        <taxon>Australaves</taxon>
        <taxon>Passeriformes</taxon>
        <taxon>Bombycillidae</taxon>
        <taxon>Phainopepla</taxon>
    </lineage>
</organism>
<evidence type="ECO:0000256" key="1">
    <source>
        <dbReference type="SAM" id="Coils"/>
    </source>
</evidence>
<comment type="caution">
    <text evidence="4">The sequence shown here is derived from an EMBL/GenBank/DDBJ whole genome shotgun (WGS) entry which is preliminary data.</text>
</comment>
<dbReference type="PANTHER" id="PTHR12811">
    <property type="entry name" value="VACUOLAR PROTEIN SORTING VPS16"/>
    <property type="match status" value="1"/>
</dbReference>
<dbReference type="GO" id="GO:0005765">
    <property type="term" value="C:lysosomal membrane"/>
    <property type="evidence" value="ECO:0007669"/>
    <property type="project" value="TreeGrafter"/>
</dbReference>
<sequence>EVLQNRVLEAQVFHTEFGTGVAILTGALRFSLATNIDDLKLRRLPEVPGLQKPPPCWAVLSQDRVTMVLLAVGQELFLLDNTSCSVCLSRCVPDPFPLPQEKFCEFNTGIRSPPKQMACAQGQAGSSWGQWELSLPMEWDGNGMGFKVPSHSPPSTIPVLEGAARPCQWDQVPPPQPRFVPTPAEASQEIFRIASMAPGALLLEAQKEYEKESQKADEYLREIREQQLLPDAVVQCIEAAGYEHEPDTQKSLLRAASFGKCFLDKFPPEVFVRMCQDLRVLNAIRDYQIGIPLTFTQYPTGDPAWSGVRAIGCHPIPRVSQGVTRGTGGTGDTWGRSWPSPQVQQKDKSDEEVAQAINQKLGDTAGISYSDIATRAYDCGRAELAIKV</sequence>
<feature type="domain" description="Vps16 N-terminal" evidence="3">
    <location>
        <begin position="1"/>
        <end position="83"/>
    </location>
</feature>
<keyword evidence="5" id="KW-1185">Reference proteome</keyword>
<feature type="region of interest" description="Disordered" evidence="2">
    <location>
        <begin position="321"/>
        <end position="349"/>
    </location>
</feature>
<dbReference type="Proteomes" id="UP000579685">
    <property type="component" value="Unassembled WGS sequence"/>
</dbReference>
<accession>A0A7L1UF87</accession>
<dbReference type="Pfam" id="PF04841">
    <property type="entry name" value="Vps16_N"/>
    <property type="match status" value="2"/>
</dbReference>
<dbReference type="EMBL" id="VXBQ01013911">
    <property type="protein sequence ID" value="NXO71606.1"/>
    <property type="molecule type" value="Genomic_DNA"/>
</dbReference>
<evidence type="ECO:0000313" key="4">
    <source>
        <dbReference type="EMBL" id="NXO71606.1"/>
    </source>
</evidence>
<evidence type="ECO:0000256" key="2">
    <source>
        <dbReference type="SAM" id="MobiDB-lite"/>
    </source>
</evidence>
<dbReference type="InterPro" id="IPR006926">
    <property type="entry name" value="Vps16_N"/>
</dbReference>
<feature type="domain" description="Vps16 N-terminal" evidence="3">
    <location>
        <begin position="185"/>
        <end position="273"/>
    </location>
</feature>